<reference evidence="9 10" key="1">
    <citation type="submission" date="2015-11" db="EMBL/GenBank/DDBJ databases">
        <authorList>
            <person name="Zhang Y."/>
            <person name="Guo Z."/>
        </authorList>
    </citation>
    <scope>NUCLEOTIDE SEQUENCE [LARGE SCALE GENOMIC DNA]</scope>
    <source>
        <strain evidence="9 10">KCTC 32221</strain>
    </source>
</reference>
<feature type="coiled-coil region" evidence="3">
    <location>
        <begin position="112"/>
        <end position="170"/>
    </location>
</feature>
<dbReference type="NCBIfam" id="TIGR01730">
    <property type="entry name" value="RND_mfp"/>
    <property type="match status" value="1"/>
</dbReference>
<name>A0A0S2KDK5_9GAMM</name>
<dbReference type="Proteomes" id="UP000065641">
    <property type="component" value="Chromosome"/>
</dbReference>
<organism evidence="9 10">
    <name type="scientific">Pseudohongiella spirulinae</name>
    <dbReference type="NCBI Taxonomy" id="1249552"/>
    <lineage>
        <taxon>Bacteria</taxon>
        <taxon>Pseudomonadati</taxon>
        <taxon>Pseudomonadota</taxon>
        <taxon>Gammaproteobacteria</taxon>
        <taxon>Pseudomonadales</taxon>
        <taxon>Pseudohongiellaceae</taxon>
        <taxon>Pseudohongiella</taxon>
    </lineage>
</organism>
<evidence type="ECO:0000259" key="7">
    <source>
        <dbReference type="Pfam" id="PF25954"/>
    </source>
</evidence>
<evidence type="ECO:0000259" key="5">
    <source>
        <dbReference type="Pfam" id="PF25876"/>
    </source>
</evidence>
<keyword evidence="10" id="KW-1185">Reference proteome</keyword>
<dbReference type="SUPFAM" id="SSF111369">
    <property type="entry name" value="HlyD-like secretion proteins"/>
    <property type="match status" value="1"/>
</dbReference>
<dbReference type="Pfam" id="PF25876">
    <property type="entry name" value="HH_MFP_RND"/>
    <property type="match status" value="1"/>
</dbReference>
<dbReference type="InterPro" id="IPR058624">
    <property type="entry name" value="MdtA-like_HH"/>
</dbReference>
<evidence type="ECO:0000256" key="4">
    <source>
        <dbReference type="SAM" id="MobiDB-lite"/>
    </source>
</evidence>
<dbReference type="Gene3D" id="1.10.287.470">
    <property type="entry name" value="Helix hairpin bin"/>
    <property type="match status" value="1"/>
</dbReference>
<gene>
    <name evidence="9" type="ORF">PS2015_1608</name>
</gene>
<dbReference type="KEGG" id="pspi:PS2015_1608"/>
<dbReference type="InterPro" id="IPR058625">
    <property type="entry name" value="MdtA-like_BSH"/>
</dbReference>
<dbReference type="AlphaFoldDB" id="A0A0S2KDK5"/>
<dbReference type="STRING" id="1249552.PS2015_1608"/>
<dbReference type="InterPro" id="IPR058637">
    <property type="entry name" value="YknX-like_C"/>
</dbReference>
<protein>
    <submittedName>
        <fullName evidence="9">RND family efflux transporter, MFP subunit</fullName>
    </submittedName>
</protein>
<dbReference type="InterPro" id="IPR006143">
    <property type="entry name" value="RND_pump_MFP"/>
</dbReference>
<dbReference type="Pfam" id="PF25989">
    <property type="entry name" value="YknX_C"/>
    <property type="match status" value="1"/>
</dbReference>
<dbReference type="EMBL" id="CP013189">
    <property type="protein sequence ID" value="ALO46261.1"/>
    <property type="molecule type" value="Genomic_DNA"/>
</dbReference>
<accession>A0A0S2KDK5</accession>
<dbReference type="InterPro" id="IPR058792">
    <property type="entry name" value="Beta-barrel_RND_2"/>
</dbReference>
<dbReference type="PANTHER" id="PTHR30469">
    <property type="entry name" value="MULTIDRUG RESISTANCE PROTEIN MDTA"/>
    <property type="match status" value="1"/>
</dbReference>
<dbReference type="Pfam" id="PF25954">
    <property type="entry name" value="Beta-barrel_RND_2"/>
    <property type="match status" value="1"/>
</dbReference>
<proteinExistence type="inferred from homology"/>
<comment type="similarity">
    <text evidence="1">Belongs to the membrane fusion protein (MFP) (TC 8.A.1) family.</text>
</comment>
<evidence type="ECO:0000259" key="6">
    <source>
        <dbReference type="Pfam" id="PF25917"/>
    </source>
</evidence>
<evidence type="ECO:0000313" key="9">
    <source>
        <dbReference type="EMBL" id="ALO46261.1"/>
    </source>
</evidence>
<dbReference type="OrthoDB" id="9806939at2"/>
<dbReference type="RefSeq" id="WP_058021716.1">
    <property type="nucleotide sequence ID" value="NZ_CP013189.1"/>
</dbReference>
<dbReference type="PANTHER" id="PTHR30469:SF16">
    <property type="entry name" value="HAE1 FAMILY EFFLUX PUMP MFP COMPONENT"/>
    <property type="match status" value="1"/>
</dbReference>
<feature type="domain" description="Multidrug resistance protein MdtA-like barrel-sandwich hybrid" evidence="6">
    <location>
        <begin position="79"/>
        <end position="200"/>
    </location>
</feature>
<dbReference type="GO" id="GO:1990281">
    <property type="term" value="C:efflux pump complex"/>
    <property type="evidence" value="ECO:0007669"/>
    <property type="project" value="TreeGrafter"/>
</dbReference>
<evidence type="ECO:0000256" key="1">
    <source>
        <dbReference type="ARBA" id="ARBA00009477"/>
    </source>
</evidence>
<dbReference type="PATRIC" id="fig|1249552.3.peg.1613"/>
<dbReference type="Gene3D" id="2.40.30.170">
    <property type="match status" value="1"/>
</dbReference>
<keyword evidence="2 3" id="KW-0175">Coiled coil</keyword>
<feature type="region of interest" description="Disordered" evidence="4">
    <location>
        <begin position="356"/>
        <end position="386"/>
    </location>
</feature>
<dbReference type="Gene3D" id="2.40.50.100">
    <property type="match status" value="1"/>
</dbReference>
<dbReference type="Pfam" id="PF25917">
    <property type="entry name" value="BSH_RND"/>
    <property type="match status" value="1"/>
</dbReference>
<feature type="domain" description="Multidrug resistance protein MdtA-like alpha-helical hairpin" evidence="5">
    <location>
        <begin position="116"/>
        <end position="164"/>
    </location>
</feature>
<evidence type="ECO:0000313" key="10">
    <source>
        <dbReference type="Proteomes" id="UP000065641"/>
    </source>
</evidence>
<evidence type="ECO:0000256" key="2">
    <source>
        <dbReference type="ARBA" id="ARBA00023054"/>
    </source>
</evidence>
<evidence type="ECO:0000259" key="8">
    <source>
        <dbReference type="Pfam" id="PF25989"/>
    </source>
</evidence>
<feature type="compositionally biased region" description="Low complexity" evidence="4">
    <location>
        <begin position="364"/>
        <end position="386"/>
    </location>
</feature>
<evidence type="ECO:0000256" key="3">
    <source>
        <dbReference type="SAM" id="Coils"/>
    </source>
</evidence>
<sequence length="386" mass="41044">MQFISRHPLVIFFLAALIALSYGVYTKLQPAAGNATGGPPGMGGRPGGMAAPSVTVALVERGSFIDRVESVGTAQANESVTITPKVSDIVTRLHFSDGDYVEKGDLLVELTNTAETARLSEAQTALDDARRQLERVKQLSANNLVSQSDLDDAESRVETASARLEGVVANMRDRVIVAPFSGVLGFRNISEGTMVTPNTAITTLDDISTIKLDFNVAESFLAQLQSGLQINANSIVYPGRTFTGDVQVIGSRVDEATRSVPVRALIDNPDGDLRPGMLLTVGMMLNERDTIVIPEQAVVPAQGRQYVFVVDEENTARRVEVTLGARRPGIVEVLSGLVPGQRVVAEGVAQVRPGQPVRILNNPTSSTSSSAGDSSRTSGSDSNNRT</sequence>
<feature type="domain" description="CusB-like beta-barrel" evidence="7">
    <location>
        <begin position="212"/>
        <end position="283"/>
    </location>
</feature>
<dbReference type="FunFam" id="2.40.30.170:FF:000010">
    <property type="entry name" value="Efflux RND transporter periplasmic adaptor subunit"/>
    <property type="match status" value="1"/>
</dbReference>
<dbReference type="Gene3D" id="2.40.420.20">
    <property type="match status" value="1"/>
</dbReference>
<dbReference type="GO" id="GO:0015562">
    <property type="term" value="F:efflux transmembrane transporter activity"/>
    <property type="evidence" value="ECO:0007669"/>
    <property type="project" value="TreeGrafter"/>
</dbReference>
<feature type="domain" description="YknX-like C-terminal permuted SH3-like" evidence="8">
    <location>
        <begin position="291"/>
        <end position="358"/>
    </location>
</feature>